<dbReference type="AlphaFoldDB" id="A0A669EYL4"/>
<organism evidence="1 2">
    <name type="scientific">Oreochromis niloticus</name>
    <name type="common">Nile tilapia</name>
    <name type="synonym">Tilapia nilotica</name>
    <dbReference type="NCBI Taxonomy" id="8128"/>
    <lineage>
        <taxon>Eukaryota</taxon>
        <taxon>Metazoa</taxon>
        <taxon>Chordata</taxon>
        <taxon>Craniata</taxon>
        <taxon>Vertebrata</taxon>
        <taxon>Euteleostomi</taxon>
        <taxon>Actinopterygii</taxon>
        <taxon>Neopterygii</taxon>
        <taxon>Teleostei</taxon>
        <taxon>Neoteleostei</taxon>
        <taxon>Acanthomorphata</taxon>
        <taxon>Ovalentaria</taxon>
        <taxon>Cichlomorphae</taxon>
        <taxon>Cichliformes</taxon>
        <taxon>Cichlidae</taxon>
        <taxon>African cichlids</taxon>
        <taxon>Pseudocrenilabrinae</taxon>
        <taxon>Oreochromini</taxon>
        <taxon>Oreochromis</taxon>
    </lineage>
</organism>
<dbReference type="PRINTS" id="PR00449">
    <property type="entry name" value="RASTRNSFRMNG"/>
</dbReference>
<dbReference type="InterPro" id="IPR027417">
    <property type="entry name" value="P-loop_NTPase"/>
</dbReference>
<keyword evidence="2" id="KW-1185">Reference proteome</keyword>
<dbReference type="SUPFAM" id="SSF52540">
    <property type="entry name" value="P-loop containing nucleoside triphosphate hydrolases"/>
    <property type="match status" value="1"/>
</dbReference>
<dbReference type="Pfam" id="PF08477">
    <property type="entry name" value="Roc"/>
    <property type="match status" value="1"/>
</dbReference>
<sequence>VQSLFKVVFLGNSGVGKSSFIQYYCTGRFDSKVSTTVGKSFHSDVRAHHGSLFEYT</sequence>
<reference evidence="2" key="1">
    <citation type="submission" date="2012-01" db="EMBL/GenBank/DDBJ databases">
        <title>The Genome Sequence of Oreochromis niloticus (Nile Tilapia).</title>
        <authorList>
            <consortium name="Broad Institute Genome Assembly Team"/>
            <consortium name="Broad Institute Sequencing Platform"/>
            <person name="Di Palma F."/>
            <person name="Johnson J."/>
            <person name="Lander E.S."/>
            <person name="Lindblad-Toh K."/>
        </authorList>
    </citation>
    <scope>NUCLEOTIDE SEQUENCE [LARGE SCALE GENOMIC DNA]</scope>
</reference>
<reference evidence="1" key="2">
    <citation type="submission" date="2025-08" db="UniProtKB">
        <authorList>
            <consortium name="Ensembl"/>
        </authorList>
    </citation>
    <scope>IDENTIFICATION</scope>
</reference>
<dbReference type="Ensembl" id="ENSONIT00000093228.1">
    <property type="protein sequence ID" value="ENSONIP00000076703.1"/>
    <property type="gene ID" value="ENSONIG00000038196.1"/>
</dbReference>
<protein>
    <submittedName>
        <fullName evidence="1">Uncharacterized protein</fullName>
    </submittedName>
</protein>
<evidence type="ECO:0000313" key="2">
    <source>
        <dbReference type="Proteomes" id="UP000005207"/>
    </source>
</evidence>
<accession>A0A669EYL4</accession>
<dbReference type="Proteomes" id="UP000005207">
    <property type="component" value="Linkage group LG7"/>
</dbReference>
<dbReference type="GeneTree" id="ENSGT00980000200651"/>
<name>A0A669EYL4_ORENI</name>
<dbReference type="InParanoid" id="A0A669EYL4"/>
<reference evidence="1" key="3">
    <citation type="submission" date="2025-09" db="UniProtKB">
        <authorList>
            <consortium name="Ensembl"/>
        </authorList>
    </citation>
    <scope>IDENTIFICATION</scope>
</reference>
<proteinExistence type="predicted"/>
<dbReference type="Gene3D" id="3.40.50.300">
    <property type="entry name" value="P-loop containing nucleotide triphosphate hydrolases"/>
    <property type="match status" value="1"/>
</dbReference>
<evidence type="ECO:0000313" key="1">
    <source>
        <dbReference type="Ensembl" id="ENSONIP00000076703.1"/>
    </source>
</evidence>